<feature type="region of interest" description="Alpha C-terminal domain (alpha-CTD)" evidence="11">
    <location>
        <begin position="242"/>
        <end position="309"/>
    </location>
</feature>
<keyword evidence="4 11" id="KW-0240">DNA-directed RNA polymerase</keyword>
<feature type="region of interest" description="Alpha N-terminal domain (alpha-NTD)" evidence="11">
    <location>
        <begin position="1"/>
        <end position="225"/>
    </location>
</feature>
<dbReference type="Pfam" id="PF01000">
    <property type="entry name" value="RNA_pol_A_bac"/>
    <property type="match status" value="1"/>
</dbReference>
<gene>
    <name evidence="11" type="primary">rpoA</name>
    <name evidence="13" type="ORF">A2V81_04100</name>
</gene>
<dbReference type="Proteomes" id="UP000177614">
    <property type="component" value="Unassembled WGS sequence"/>
</dbReference>
<dbReference type="Pfam" id="PF01193">
    <property type="entry name" value="RNA_pol_L"/>
    <property type="match status" value="1"/>
</dbReference>
<dbReference type="Gene3D" id="1.10.150.20">
    <property type="entry name" value="5' to 3' exonuclease, C-terminal subdomain"/>
    <property type="match status" value="1"/>
</dbReference>
<evidence type="ECO:0000256" key="6">
    <source>
        <dbReference type="ARBA" id="ARBA00022695"/>
    </source>
</evidence>
<dbReference type="SMART" id="SM00662">
    <property type="entry name" value="RPOLD"/>
    <property type="match status" value="1"/>
</dbReference>
<evidence type="ECO:0000256" key="5">
    <source>
        <dbReference type="ARBA" id="ARBA00022679"/>
    </source>
</evidence>
<dbReference type="Pfam" id="PF03118">
    <property type="entry name" value="RNA_pol_A_CTD"/>
    <property type="match status" value="1"/>
</dbReference>
<evidence type="ECO:0000256" key="7">
    <source>
        <dbReference type="ARBA" id="ARBA00023163"/>
    </source>
</evidence>
<feature type="domain" description="DNA-directed RNA polymerase RpoA/D/Rpb3-type" evidence="12">
    <location>
        <begin position="18"/>
        <end position="225"/>
    </location>
</feature>
<comment type="function">
    <text evidence="11">DNA-dependent RNA polymerase catalyzes the transcription of DNA into RNA using the four ribonucleoside triphosphates as substrates.</text>
</comment>
<dbReference type="GO" id="GO:0006351">
    <property type="term" value="P:DNA-templated transcription"/>
    <property type="evidence" value="ECO:0007669"/>
    <property type="project" value="UniProtKB-UniRule"/>
</dbReference>
<dbReference type="GO" id="GO:0003677">
    <property type="term" value="F:DNA binding"/>
    <property type="evidence" value="ECO:0007669"/>
    <property type="project" value="UniProtKB-UniRule"/>
</dbReference>
<sequence length="309" mass="34007">MINFELTKVTTQSLGDNRSLITMTPLPPGYGMTIGNSLRRIILSSVPGAAVTAVKIKGVTHEFSTISGVKESVIDIILNLKLLRVKKTSTGPAVLVLKANKEGKIKASQIKTPSEVKIINPELIICTLEKGHSIEIEMKLENGIGYLPGSSRDKRELESEMIALDALFSPISKVRYEVTNTRVGQMTDLDRLDIEIATDGTLSPQEVVGMSARVMRQYMTLFDTEGSSKKEKAVEKAHAEPKREKKYTPIEALKISQRAENALINNGIGSVEELLTYTEKQLTNLRGFGKKGITEVVKALQKMDLHLSE</sequence>
<dbReference type="FunFam" id="2.170.120.12:FF:000001">
    <property type="entry name" value="DNA-directed RNA polymerase subunit alpha"/>
    <property type="match status" value="1"/>
</dbReference>
<evidence type="ECO:0000256" key="1">
    <source>
        <dbReference type="ARBA" id="ARBA00007123"/>
    </source>
</evidence>
<dbReference type="InterPro" id="IPR011262">
    <property type="entry name" value="DNA-dir_RNA_pol_insert"/>
</dbReference>
<dbReference type="SUPFAM" id="SSF47789">
    <property type="entry name" value="C-terminal domain of RNA polymerase alpha subunit"/>
    <property type="match status" value="1"/>
</dbReference>
<organism evidence="13 14">
    <name type="scientific">Candidatus Abawacabacteria bacterium RBG_16_42_10</name>
    <dbReference type="NCBI Taxonomy" id="1817814"/>
    <lineage>
        <taxon>Bacteria</taxon>
        <taxon>Candidatus Abawacaibacteriota</taxon>
    </lineage>
</organism>
<reference evidence="13 14" key="1">
    <citation type="journal article" date="2016" name="Nat. Commun.">
        <title>Thousands of microbial genomes shed light on interconnected biogeochemical processes in an aquifer system.</title>
        <authorList>
            <person name="Anantharaman K."/>
            <person name="Brown C.T."/>
            <person name="Hug L.A."/>
            <person name="Sharon I."/>
            <person name="Castelle C.J."/>
            <person name="Probst A.J."/>
            <person name="Thomas B.C."/>
            <person name="Singh A."/>
            <person name="Wilkins M.J."/>
            <person name="Karaoz U."/>
            <person name="Brodie E.L."/>
            <person name="Williams K.H."/>
            <person name="Hubbard S.S."/>
            <person name="Banfield J.F."/>
        </authorList>
    </citation>
    <scope>NUCLEOTIDE SEQUENCE [LARGE SCALE GENOMIC DNA]</scope>
</reference>
<evidence type="ECO:0000256" key="4">
    <source>
        <dbReference type="ARBA" id="ARBA00022478"/>
    </source>
</evidence>
<dbReference type="GO" id="GO:0000428">
    <property type="term" value="C:DNA-directed RNA polymerase complex"/>
    <property type="evidence" value="ECO:0007669"/>
    <property type="project" value="UniProtKB-KW"/>
</dbReference>
<evidence type="ECO:0000256" key="11">
    <source>
        <dbReference type="HAMAP-Rule" id="MF_00059"/>
    </source>
</evidence>
<evidence type="ECO:0000256" key="2">
    <source>
        <dbReference type="ARBA" id="ARBA00012418"/>
    </source>
</evidence>
<dbReference type="Gene3D" id="3.30.1360.10">
    <property type="entry name" value="RNA polymerase, RBP11-like subunit"/>
    <property type="match status" value="1"/>
</dbReference>
<protein>
    <recommendedName>
        <fullName evidence="3 11">DNA-directed RNA polymerase subunit alpha</fullName>
        <shortName evidence="11">RNAP subunit alpha</shortName>
        <ecNumber evidence="2 11">2.7.7.6</ecNumber>
    </recommendedName>
    <alternativeName>
        <fullName evidence="9 11">RNA polymerase subunit alpha</fullName>
    </alternativeName>
    <alternativeName>
        <fullName evidence="8 11">Transcriptase subunit alpha</fullName>
    </alternativeName>
</protein>
<dbReference type="STRING" id="1817814.A2V81_04100"/>
<dbReference type="CDD" id="cd06928">
    <property type="entry name" value="RNAP_alpha_NTD"/>
    <property type="match status" value="1"/>
</dbReference>
<dbReference type="EC" id="2.7.7.6" evidence="2 11"/>
<dbReference type="Gene3D" id="2.170.120.12">
    <property type="entry name" value="DNA-directed RNA polymerase, insert domain"/>
    <property type="match status" value="1"/>
</dbReference>
<dbReference type="HAMAP" id="MF_00059">
    <property type="entry name" value="RNApol_bact_RpoA"/>
    <property type="match status" value="1"/>
</dbReference>
<dbReference type="InterPro" id="IPR011773">
    <property type="entry name" value="DNA-dir_RpoA"/>
</dbReference>
<dbReference type="AlphaFoldDB" id="A0A1F4XIH0"/>
<dbReference type="SUPFAM" id="SSF55257">
    <property type="entry name" value="RBP11-like subunits of RNA polymerase"/>
    <property type="match status" value="1"/>
</dbReference>
<comment type="subunit">
    <text evidence="11">Homodimer. The RNAP catalytic core consists of 2 alpha, 1 beta, 1 beta' and 1 omega subunit. When a sigma factor is associated with the core the holoenzyme is formed, which can initiate transcription.</text>
</comment>
<dbReference type="EMBL" id="MEWR01000027">
    <property type="protein sequence ID" value="OGC81409.1"/>
    <property type="molecule type" value="Genomic_DNA"/>
</dbReference>
<evidence type="ECO:0000256" key="10">
    <source>
        <dbReference type="ARBA" id="ARBA00048552"/>
    </source>
</evidence>
<dbReference type="InterPro" id="IPR036603">
    <property type="entry name" value="RBP11-like"/>
</dbReference>
<comment type="similarity">
    <text evidence="1 11">Belongs to the RNA polymerase alpha chain family.</text>
</comment>
<name>A0A1F4XIH0_9BACT</name>
<comment type="caution">
    <text evidence="13">The sequence shown here is derived from an EMBL/GenBank/DDBJ whole genome shotgun (WGS) entry which is preliminary data.</text>
</comment>
<dbReference type="NCBIfam" id="NF003513">
    <property type="entry name" value="PRK05182.1-2"/>
    <property type="match status" value="1"/>
</dbReference>
<evidence type="ECO:0000256" key="3">
    <source>
        <dbReference type="ARBA" id="ARBA00015972"/>
    </source>
</evidence>
<accession>A0A1F4XIH0</accession>
<evidence type="ECO:0000259" key="12">
    <source>
        <dbReference type="SMART" id="SM00662"/>
    </source>
</evidence>
<dbReference type="InterPro" id="IPR011260">
    <property type="entry name" value="RNAP_asu_C"/>
</dbReference>
<proteinExistence type="inferred from homology"/>
<keyword evidence="6 11" id="KW-0548">Nucleotidyltransferase</keyword>
<comment type="catalytic activity">
    <reaction evidence="10 11">
        <text>RNA(n) + a ribonucleoside 5'-triphosphate = RNA(n+1) + diphosphate</text>
        <dbReference type="Rhea" id="RHEA:21248"/>
        <dbReference type="Rhea" id="RHEA-COMP:14527"/>
        <dbReference type="Rhea" id="RHEA-COMP:17342"/>
        <dbReference type="ChEBI" id="CHEBI:33019"/>
        <dbReference type="ChEBI" id="CHEBI:61557"/>
        <dbReference type="ChEBI" id="CHEBI:140395"/>
        <dbReference type="EC" id="2.7.7.6"/>
    </reaction>
</comment>
<keyword evidence="7 11" id="KW-0804">Transcription</keyword>
<dbReference type="GO" id="GO:0003899">
    <property type="term" value="F:DNA-directed RNA polymerase activity"/>
    <property type="evidence" value="ECO:0007669"/>
    <property type="project" value="UniProtKB-UniRule"/>
</dbReference>
<dbReference type="NCBIfam" id="TIGR02027">
    <property type="entry name" value="rpoA"/>
    <property type="match status" value="1"/>
</dbReference>
<dbReference type="GO" id="GO:0005737">
    <property type="term" value="C:cytoplasm"/>
    <property type="evidence" value="ECO:0007669"/>
    <property type="project" value="UniProtKB-ARBA"/>
</dbReference>
<dbReference type="GO" id="GO:0046983">
    <property type="term" value="F:protein dimerization activity"/>
    <property type="evidence" value="ECO:0007669"/>
    <property type="project" value="InterPro"/>
</dbReference>
<dbReference type="InterPro" id="IPR036643">
    <property type="entry name" value="RNApol_insert_sf"/>
</dbReference>
<evidence type="ECO:0000313" key="14">
    <source>
        <dbReference type="Proteomes" id="UP000177614"/>
    </source>
</evidence>
<comment type="domain">
    <text evidence="11">The N-terminal domain is essential for RNAP assembly and basal transcription, whereas the C-terminal domain is involved in interaction with transcriptional regulators and with upstream promoter elements.</text>
</comment>
<evidence type="ECO:0000256" key="8">
    <source>
        <dbReference type="ARBA" id="ARBA00032524"/>
    </source>
</evidence>
<keyword evidence="5 11" id="KW-0808">Transferase</keyword>
<dbReference type="InterPro" id="IPR011263">
    <property type="entry name" value="DNA-dir_RNA_pol_RpoA/D/Rpb3"/>
</dbReference>
<dbReference type="NCBIfam" id="NF003519">
    <property type="entry name" value="PRK05182.2-5"/>
    <property type="match status" value="1"/>
</dbReference>
<dbReference type="SUPFAM" id="SSF56553">
    <property type="entry name" value="Insert subdomain of RNA polymerase alpha subunit"/>
    <property type="match status" value="1"/>
</dbReference>
<evidence type="ECO:0000256" key="9">
    <source>
        <dbReference type="ARBA" id="ARBA00033070"/>
    </source>
</evidence>
<evidence type="ECO:0000313" key="13">
    <source>
        <dbReference type="EMBL" id="OGC81409.1"/>
    </source>
</evidence>